<comment type="similarity">
    <text evidence="1">Belongs to the 'phage' integrase family.</text>
</comment>
<organism evidence="5 6">
    <name type="scientific">Plesiocystis pacifica SIR-1</name>
    <dbReference type="NCBI Taxonomy" id="391625"/>
    <lineage>
        <taxon>Bacteria</taxon>
        <taxon>Pseudomonadati</taxon>
        <taxon>Myxococcota</taxon>
        <taxon>Polyangia</taxon>
        <taxon>Nannocystales</taxon>
        <taxon>Nannocystaceae</taxon>
        <taxon>Plesiocystis</taxon>
    </lineage>
</organism>
<dbReference type="InterPro" id="IPR002104">
    <property type="entry name" value="Integrase_catalytic"/>
</dbReference>
<evidence type="ECO:0000256" key="1">
    <source>
        <dbReference type="ARBA" id="ARBA00008857"/>
    </source>
</evidence>
<dbReference type="eggNOG" id="COG0582">
    <property type="taxonomic scope" value="Bacteria"/>
</dbReference>
<dbReference type="InterPro" id="IPR010998">
    <property type="entry name" value="Integrase_recombinase_N"/>
</dbReference>
<dbReference type="Gene3D" id="1.10.443.10">
    <property type="entry name" value="Intergrase catalytic core"/>
    <property type="match status" value="1"/>
</dbReference>
<keyword evidence="6" id="KW-1185">Reference proteome</keyword>
<keyword evidence="3" id="KW-0233">DNA recombination</keyword>
<evidence type="ECO:0000256" key="2">
    <source>
        <dbReference type="ARBA" id="ARBA00023125"/>
    </source>
</evidence>
<evidence type="ECO:0000313" key="5">
    <source>
        <dbReference type="EMBL" id="EDM74262.1"/>
    </source>
</evidence>
<sequence length="377" mass="43441">MSVRKRKWRDKQGRQHERWMVHIEHTWPDGRKQTIRKVSPVQTKRGAEQYERELRKQLVSGEILKGGAKRRKVPTLKEFSEEFLAYQATMNKPGVIDWKKSILRTHLLPALGRRRLDAIDERVIDAFKVSQSQLELAPKTVNDHLKLLGRMLRVAKRWKLISEVPEIVLPKLAAPSFDFLDFKEAKLFLEGAWAYELYGGMWPIYMVVAMRTGLRLGEMKSLRWREDLDLDRGRVRVQRSHSDKHGFASPKNGKSRDVPLTLDALEALRSWRGQARGELVFSQLSSGEPLRHRQPNNAVKAIAKSVGLRQIHTHVLRHTFASHAVMRGIPMRQVQEWLGHSSIVVTMRYAHLADGMGDAMIQRLDPSSDGDQRPDAE</sequence>
<dbReference type="STRING" id="391625.PPSIR1_05856"/>
<dbReference type="AlphaFoldDB" id="A6GIP0"/>
<dbReference type="PANTHER" id="PTHR30349:SF41">
    <property type="entry name" value="INTEGRASE_RECOMBINASE PROTEIN MJ0367-RELATED"/>
    <property type="match status" value="1"/>
</dbReference>
<evidence type="ECO:0000259" key="4">
    <source>
        <dbReference type="PROSITE" id="PS51898"/>
    </source>
</evidence>
<evidence type="ECO:0000256" key="3">
    <source>
        <dbReference type="ARBA" id="ARBA00023172"/>
    </source>
</evidence>
<dbReference type="SUPFAM" id="SSF56349">
    <property type="entry name" value="DNA breaking-rejoining enzymes"/>
    <property type="match status" value="1"/>
</dbReference>
<dbReference type="RefSeq" id="WP_006976576.1">
    <property type="nucleotide sequence ID" value="NZ_ABCS01000140.1"/>
</dbReference>
<dbReference type="InterPro" id="IPR011010">
    <property type="entry name" value="DNA_brk_join_enz"/>
</dbReference>
<dbReference type="CDD" id="cd00796">
    <property type="entry name" value="INT_Rci_Hp1_C"/>
    <property type="match status" value="1"/>
</dbReference>
<dbReference type="GO" id="GO:0006310">
    <property type="term" value="P:DNA recombination"/>
    <property type="evidence" value="ECO:0007669"/>
    <property type="project" value="UniProtKB-KW"/>
</dbReference>
<accession>A6GIP0</accession>
<dbReference type="InterPro" id="IPR050090">
    <property type="entry name" value="Tyrosine_recombinase_XerCD"/>
</dbReference>
<name>A6GIP0_9BACT</name>
<dbReference type="GO" id="GO:0015074">
    <property type="term" value="P:DNA integration"/>
    <property type="evidence" value="ECO:0007669"/>
    <property type="project" value="UniProtKB-KW"/>
</dbReference>
<dbReference type="InterPro" id="IPR013762">
    <property type="entry name" value="Integrase-like_cat_sf"/>
</dbReference>
<dbReference type="EMBL" id="ABCS01000140">
    <property type="protein sequence ID" value="EDM74262.1"/>
    <property type="molecule type" value="Genomic_DNA"/>
</dbReference>
<evidence type="ECO:0000313" key="6">
    <source>
        <dbReference type="Proteomes" id="UP000005801"/>
    </source>
</evidence>
<dbReference type="PROSITE" id="PS51898">
    <property type="entry name" value="TYR_RECOMBINASE"/>
    <property type="match status" value="1"/>
</dbReference>
<reference evidence="5 6" key="1">
    <citation type="submission" date="2007-06" db="EMBL/GenBank/DDBJ databases">
        <authorList>
            <person name="Shimkets L."/>
            <person name="Ferriera S."/>
            <person name="Johnson J."/>
            <person name="Kravitz S."/>
            <person name="Beeson K."/>
            <person name="Sutton G."/>
            <person name="Rogers Y.-H."/>
            <person name="Friedman R."/>
            <person name="Frazier M."/>
            <person name="Venter J.C."/>
        </authorList>
    </citation>
    <scope>NUCLEOTIDE SEQUENCE [LARGE SCALE GENOMIC DNA]</scope>
    <source>
        <strain evidence="5 6">SIR-1</strain>
    </source>
</reference>
<proteinExistence type="inferred from homology"/>
<protein>
    <submittedName>
        <fullName evidence="5">Phage integrase</fullName>
    </submittedName>
</protein>
<gene>
    <name evidence="5" type="ORF">PPSIR1_05856</name>
</gene>
<dbReference type="Pfam" id="PF00589">
    <property type="entry name" value="Phage_integrase"/>
    <property type="match status" value="1"/>
</dbReference>
<comment type="caution">
    <text evidence="5">The sequence shown here is derived from an EMBL/GenBank/DDBJ whole genome shotgun (WGS) entry which is preliminary data.</text>
</comment>
<dbReference type="GO" id="GO:0003677">
    <property type="term" value="F:DNA binding"/>
    <property type="evidence" value="ECO:0007669"/>
    <property type="project" value="UniProtKB-KW"/>
</dbReference>
<keyword evidence="2" id="KW-0238">DNA-binding</keyword>
<feature type="domain" description="Tyr recombinase" evidence="4">
    <location>
        <begin position="175"/>
        <end position="362"/>
    </location>
</feature>
<dbReference type="Gene3D" id="1.10.150.130">
    <property type="match status" value="1"/>
</dbReference>
<dbReference type="Proteomes" id="UP000005801">
    <property type="component" value="Unassembled WGS sequence"/>
</dbReference>
<dbReference type="PANTHER" id="PTHR30349">
    <property type="entry name" value="PHAGE INTEGRASE-RELATED"/>
    <property type="match status" value="1"/>
</dbReference>
<dbReference type="OrthoDB" id="9789256at2"/>